<evidence type="ECO:0000313" key="1">
    <source>
        <dbReference type="EMBL" id="KAL3517845.1"/>
    </source>
</evidence>
<organism evidence="1 2">
    <name type="scientific">Cinchona calisaya</name>
    <dbReference type="NCBI Taxonomy" id="153742"/>
    <lineage>
        <taxon>Eukaryota</taxon>
        <taxon>Viridiplantae</taxon>
        <taxon>Streptophyta</taxon>
        <taxon>Embryophyta</taxon>
        <taxon>Tracheophyta</taxon>
        <taxon>Spermatophyta</taxon>
        <taxon>Magnoliopsida</taxon>
        <taxon>eudicotyledons</taxon>
        <taxon>Gunneridae</taxon>
        <taxon>Pentapetalae</taxon>
        <taxon>asterids</taxon>
        <taxon>lamiids</taxon>
        <taxon>Gentianales</taxon>
        <taxon>Rubiaceae</taxon>
        <taxon>Cinchonoideae</taxon>
        <taxon>Cinchoneae</taxon>
        <taxon>Cinchona</taxon>
    </lineage>
</organism>
<keyword evidence="2" id="KW-1185">Reference proteome</keyword>
<dbReference type="Pfam" id="PF05542">
    <property type="entry name" value="DUF760"/>
    <property type="match status" value="1"/>
</dbReference>
<gene>
    <name evidence="1" type="ORF">ACH5RR_020434</name>
</gene>
<dbReference type="Proteomes" id="UP001630127">
    <property type="component" value="Unassembled WGS sequence"/>
</dbReference>
<proteinExistence type="predicted"/>
<dbReference type="PANTHER" id="PTHR31808:SF9">
    <property type="entry name" value="F21O3.2 PROTEIN"/>
    <property type="match status" value="1"/>
</dbReference>
<dbReference type="InterPro" id="IPR038925">
    <property type="entry name" value="At3g17800-like"/>
</dbReference>
<protein>
    <recommendedName>
        <fullName evidence="3">UV-B-induced protein At3g17800, chloroplastic-like</fullName>
    </recommendedName>
</protein>
<evidence type="ECO:0000313" key="2">
    <source>
        <dbReference type="Proteomes" id="UP001630127"/>
    </source>
</evidence>
<accession>A0ABD2ZHV6</accession>
<evidence type="ECO:0008006" key="3">
    <source>
        <dbReference type="Google" id="ProtNLM"/>
    </source>
</evidence>
<dbReference type="EMBL" id="JBJUIK010000009">
    <property type="protein sequence ID" value="KAL3517845.1"/>
    <property type="molecule type" value="Genomic_DNA"/>
</dbReference>
<name>A0ABD2ZHV6_9GENT</name>
<dbReference type="InterPro" id="IPR008479">
    <property type="entry name" value="DUF760"/>
</dbReference>
<dbReference type="PANTHER" id="PTHR31808">
    <property type="entry name" value="EXPRESSED PROTEIN"/>
    <property type="match status" value="1"/>
</dbReference>
<dbReference type="AlphaFoldDB" id="A0ABD2ZHV6"/>
<sequence length="388" mass="44127">MDYCLTYKNPFSSPLLQSSLPPPTVKPFHNIPFSFAEKNCRRHRRSGFLVLASDKCGEYRGLNTPVQPRTPAGRLLSTVLLNDPEYFPQVVHKQLEQLMVDRFEALARMNLSSASDAAILHRRIAELREHECQAAVEDVMYMLICSKFYDIRVHLVPQLSKCMYNGRLEILPSKDWELESIHSFEVLEMIREHLNTFIGWRANSSVTDKWAVTQIPRLELCQVYAASVLYGYFLKSASLRHTLEKNLFHVNSDLGRNAGSHFPISDLWTLGSRAATFGRVLSTRSTSLSEVSSNQAKKLEGLRCYVMGFDLETLQMCAKPKSKEASNLIEKQSAALFGDQKTGLLQTNDVISTSFASLKRYVLEAIAFGSYLWDAEEYINNVYELEDN</sequence>
<comment type="caution">
    <text evidence="1">The sequence shown here is derived from an EMBL/GenBank/DDBJ whole genome shotgun (WGS) entry which is preliminary data.</text>
</comment>
<reference evidence="1 2" key="1">
    <citation type="submission" date="2024-11" db="EMBL/GenBank/DDBJ databases">
        <title>A near-complete genome assembly of Cinchona calisaya.</title>
        <authorList>
            <person name="Lian D.C."/>
            <person name="Zhao X.W."/>
            <person name="Wei L."/>
        </authorList>
    </citation>
    <scope>NUCLEOTIDE SEQUENCE [LARGE SCALE GENOMIC DNA]</scope>
    <source>
        <tissue evidence="1">Nenye</tissue>
    </source>
</reference>